<dbReference type="InterPro" id="IPR014751">
    <property type="entry name" value="XRCC4-like_C"/>
</dbReference>
<evidence type="ECO:0000313" key="4">
    <source>
        <dbReference type="EMBL" id="PKY03981.1"/>
    </source>
</evidence>
<comment type="caution">
    <text evidence="4">The sequence shown here is derived from an EMBL/GenBank/DDBJ whole genome shotgun (WGS) entry which is preliminary data.</text>
</comment>
<feature type="compositionally biased region" description="Acidic residues" evidence="2">
    <location>
        <begin position="253"/>
        <end position="266"/>
    </location>
</feature>
<dbReference type="SUPFAM" id="SSF58022">
    <property type="entry name" value="XRCC4, C-terminal oligomerization domain"/>
    <property type="match status" value="1"/>
</dbReference>
<dbReference type="AlphaFoldDB" id="A0A2I1D277"/>
<organism evidence="4 5">
    <name type="scientific">Aspergillus campestris (strain IBT 28561)</name>
    <dbReference type="NCBI Taxonomy" id="1392248"/>
    <lineage>
        <taxon>Eukaryota</taxon>
        <taxon>Fungi</taxon>
        <taxon>Dikarya</taxon>
        <taxon>Ascomycota</taxon>
        <taxon>Pezizomycotina</taxon>
        <taxon>Eurotiomycetes</taxon>
        <taxon>Eurotiomycetidae</taxon>
        <taxon>Eurotiales</taxon>
        <taxon>Aspergillaceae</taxon>
        <taxon>Aspergillus</taxon>
        <taxon>Aspergillus subgen. Circumdati</taxon>
    </lineage>
</organism>
<feature type="domain" description="XRCC4 coiled-coil" evidence="3">
    <location>
        <begin position="167"/>
        <end position="209"/>
    </location>
</feature>
<proteinExistence type="predicted"/>
<feature type="compositionally biased region" description="Low complexity" evidence="2">
    <location>
        <begin position="273"/>
        <end position="286"/>
    </location>
</feature>
<evidence type="ECO:0000256" key="1">
    <source>
        <dbReference type="SAM" id="Coils"/>
    </source>
</evidence>
<dbReference type="PANTHER" id="PTHR42067:SF1">
    <property type="entry name" value="MITOTIC APPARATUS PROTEIN P62"/>
    <property type="match status" value="1"/>
</dbReference>
<gene>
    <name evidence="4" type="ORF">P168DRAFT_311471</name>
</gene>
<dbReference type="PANTHER" id="PTHR42067">
    <property type="entry name" value="YALI0C15378P"/>
    <property type="match status" value="1"/>
</dbReference>
<feature type="compositionally biased region" description="Basic and acidic residues" evidence="2">
    <location>
        <begin position="307"/>
        <end position="317"/>
    </location>
</feature>
<dbReference type="Pfam" id="PF21924">
    <property type="entry name" value="XRCC4_CC"/>
    <property type="match status" value="1"/>
</dbReference>
<protein>
    <recommendedName>
        <fullName evidence="3">XRCC4 coiled-coil domain-containing protein</fullName>
    </recommendedName>
</protein>
<dbReference type="OrthoDB" id="8064436at2759"/>
<reference evidence="4" key="1">
    <citation type="submission" date="2016-12" db="EMBL/GenBank/DDBJ databases">
        <title>The genomes of Aspergillus section Nigri reveals drivers in fungal speciation.</title>
        <authorList>
            <consortium name="DOE Joint Genome Institute"/>
            <person name="Vesth T.C."/>
            <person name="Nybo J."/>
            <person name="Theobald S."/>
            <person name="Brandl J."/>
            <person name="Frisvad J.C."/>
            <person name="Nielsen K.F."/>
            <person name="Lyhne E.K."/>
            <person name="Kogle M.E."/>
            <person name="Kuo A."/>
            <person name="Riley R."/>
            <person name="Clum A."/>
            <person name="Nolan M."/>
            <person name="Lipzen A."/>
            <person name="Salamov A."/>
            <person name="Henrissat B."/>
            <person name="Wiebenga A."/>
            <person name="De vries R.P."/>
            <person name="Grigoriev I.V."/>
            <person name="Mortensen U.H."/>
            <person name="Andersen M.R."/>
            <person name="Baker S.E."/>
        </authorList>
    </citation>
    <scope>NUCLEOTIDE SEQUENCE</scope>
    <source>
        <strain evidence="4">IBT 28561</strain>
    </source>
</reference>
<feature type="coiled-coil region" evidence="1">
    <location>
        <begin position="150"/>
        <end position="191"/>
    </location>
</feature>
<evidence type="ECO:0000256" key="2">
    <source>
        <dbReference type="SAM" id="MobiDB-lite"/>
    </source>
</evidence>
<keyword evidence="1" id="KW-0175">Coiled coil</keyword>
<dbReference type="EMBL" id="MSFM01000007">
    <property type="protein sequence ID" value="PKY03981.1"/>
    <property type="molecule type" value="Genomic_DNA"/>
</dbReference>
<dbReference type="Proteomes" id="UP000234254">
    <property type="component" value="Unassembled WGS sequence"/>
</dbReference>
<sequence>MSQSTPQILRIPRSDDTERYVLLHVSRPKDSQFDIDVIATEGESPYSGTVRQKRLKDLRAKNYHGSDDEWIKILSYVFGQEQCNAGQGLLSGIESSASIVGSDDEDKEMIITIRKRVQSITQRLGSLTLKQNDDQAIELFDWSGVAVSRAQHLEQQLSTLTDRYQAAETTIDELTKQLQDFVQTKNQHEEQLMGNFAQLLNEKKLKIRNQQRLLSSAKVDPEKMSALDTTLADGSPVHQGQTGKRGVPQPTDDVSESEDGFEEMQIDDSGPKQSEQPNEEAQAAQQRDWDDDSTTGGSASSTTDASDNEKTSGDKEAAPGGPTIKKAPLVPPPRRSLPFQKRSKSDMPQVARKEDAGVGSTEGSDDDEL</sequence>
<dbReference type="Gene3D" id="1.20.5.370">
    <property type="match status" value="1"/>
</dbReference>
<evidence type="ECO:0000259" key="3">
    <source>
        <dbReference type="Pfam" id="PF21924"/>
    </source>
</evidence>
<dbReference type="GeneID" id="36547028"/>
<dbReference type="RefSeq" id="XP_024692575.1">
    <property type="nucleotide sequence ID" value="XM_024839504.1"/>
</dbReference>
<keyword evidence="5" id="KW-1185">Reference proteome</keyword>
<dbReference type="VEuPathDB" id="FungiDB:P168DRAFT_311471"/>
<feature type="region of interest" description="Disordered" evidence="2">
    <location>
        <begin position="230"/>
        <end position="369"/>
    </location>
</feature>
<feature type="compositionally biased region" description="Low complexity" evidence="2">
    <location>
        <begin position="294"/>
        <end position="305"/>
    </location>
</feature>
<dbReference type="InterPro" id="IPR053962">
    <property type="entry name" value="XRCC4_CC"/>
</dbReference>
<evidence type="ECO:0000313" key="5">
    <source>
        <dbReference type="Proteomes" id="UP000234254"/>
    </source>
</evidence>
<name>A0A2I1D277_ASPC2</name>
<accession>A0A2I1D277</accession>